<dbReference type="GO" id="GO:0004821">
    <property type="term" value="F:histidine-tRNA ligase activity"/>
    <property type="evidence" value="ECO:0007669"/>
    <property type="project" value="UniProtKB-EC"/>
</dbReference>
<dbReference type="InterPro" id="IPR015807">
    <property type="entry name" value="His-tRNA-ligase"/>
</dbReference>
<dbReference type="InterPro" id="IPR045864">
    <property type="entry name" value="aa-tRNA-synth_II/BPL/LPL"/>
</dbReference>
<feature type="compositionally biased region" description="Basic and acidic residues" evidence="14">
    <location>
        <begin position="606"/>
        <end position="623"/>
    </location>
</feature>
<dbReference type="PROSITE" id="PS50862">
    <property type="entry name" value="AA_TRNA_LIGASE_II"/>
    <property type="match status" value="1"/>
</dbReference>
<dbReference type="CDD" id="cd00859">
    <property type="entry name" value="HisRS_anticodon"/>
    <property type="match status" value="1"/>
</dbReference>
<organism evidence="16 17">
    <name type="scientific">Colletotrichum incanum</name>
    <name type="common">Soybean anthracnose fungus</name>
    <dbReference type="NCBI Taxonomy" id="1573173"/>
    <lineage>
        <taxon>Eukaryota</taxon>
        <taxon>Fungi</taxon>
        <taxon>Dikarya</taxon>
        <taxon>Ascomycota</taxon>
        <taxon>Pezizomycotina</taxon>
        <taxon>Sordariomycetes</taxon>
        <taxon>Hypocreomycetidae</taxon>
        <taxon>Glomerellales</taxon>
        <taxon>Glomerellaceae</taxon>
        <taxon>Colletotrichum</taxon>
        <taxon>Colletotrichum spaethianum species complex</taxon>
    </lineage>
</organism>
<keyword evidence="17" id="KW-1185">Reference proteome</keyword>
<keyword evidence="9 16" id="KW-0030">Aminoacyl-tRNA synthetase</keyword>
<dbReference type="GO" id="GO:0006427">
    <property type="term" value="P:histidyl-tRNA aminoacylation"/>
    <property type="evidence" value="ECO:0007669"/>
    <property type="project" value="InterPro"/>
</dbReference>
<keyword evidence="5" id="KW-0436">Ligase</keyword>
<evidence type="ECO:0000256" key="5">
    <source>
        <dbReference type="ARBA" id="ARBA00022598"/>
    </source>
</evidence>
<evidence type="ECO:0000256" key="7">
    <source>
        <dbReference type="ARBA" id="ARBA00022840"/>
    </source>
</evidence>
<dbReference type="GO" id="GO:0005829">
    <property type="term" value="C:cytosol"/>
    <property type="evidence" value="ECO:0007669"/>
    <property type="project" value="TreeGrafter"/>
</dbReference>
<comment type="subcellular location">
    <subcellularLocation>
        <location evidence="1">Cytoplasm</location>
    </subcellularLocation>
</comment>
<keyword evidence="8" id="KW-0648">Protein biosynthesis</keyword>
<evidence type="ECO:0000259" key="15">
    <source>
        <dbReference type="PROSITE" id="PS50862"/>
    </source>
</evidence>
<dbReference type="InterPro" id="IPR006195">
    <property type="entry name" value="aa-tRNA-synth_II"/>
</dbReference>
<evidence type="ECO:0000256" key="10">
    <source>
        <dbReference type="ARBA" id="ARBA00030619"/>
    </source>
</evidence>
<evidence type="ECO:0000256" key="4">
    <source>
        <dbReference type="ARBA" id="ARBA00022490"/>
    </source>
</evidence>
<dbReference type="STRING" id="1573173.A0A161VVG3"/>
<comment type="catalytic activity">
    <reaction evidence="11">
        <text>tRNA(His) + L-histidine + ATP = L-histidyl-tRNA(His) + AMP + diphosphate + H(+)</text>
        <dbReference type="Rhea" id="RHEA:17313"/>
        <dbReference type="Rhea" id="RHEA-COMP:9665"/>
        <dbReference type="Rhea" id="RHEA-COMP:9689"/>
        <dbReference type="ChEBI" id="CHEBI:15378"/>
        <dbReference type="ChEBI" id="CHEBI:30616"/>
        <dbReference type="ChEBI" id="CHEBI:33019"/>
        <dbReference type="ChEBI" id="CHEBI:57595"/>
        <dbReference type="ChEBI" id="CHEBI:78442"/>
        <dbReference type="ChEBI" id="CHEBI:78527"/>
        <dbReference type="ChEBI" id="CHEBI:456215"/>
        <dbReference type="EC" id="6.1.1.21"/>
    </reaction>
</comment>
<keyword evidence="6" id="KW-0547">Nucleotide-binding</keyword>
<reference evidence="16 17" key="1">
    <citation type="submission" date="2015-06" db="EMBL/GenBank/DDBJ databases">
        <title>Survival trade-offs in plant roots during colonization by closely related pathogenic and mutualistic fungi.</title>
        <authorList>
            <person name="Hacquard S."/>
            <person name="Kracher B."/>
            <person name="Hiruma K."/>
            <person name="Weinman A."/>
            <person name="Muench P."/>
            <person name="Garrido Oter R."/>
            <person name="Ver Loren van Themaat E."/>
            <person name="Dallerey J.-F."/>
            <person name="Damm U."/>
            <person name="Henrissat B."/>
            <person name="Lespinet O."/>
            <person name="Thon M."/>
            <person name="Kemen E."/>
            <person name="McHardy A.C."/>
            <person name="Schulze-Lefert P."/>
            <person name="O'Connell R.J."/>
        </authorList>
    </citation>
    <scope>NUCLEOTIDE SEQUENCE [LARGE SCALE GENOMIC DNA]</scope>
    <source>
        <strain evidence="16 17">MAFF 238704</strain>
    </source>
</reference>
<keyword evidence="7" id="KW-0067">ATP-binding</keyword>
<dbReference type="GO" id="GO:0005739">
    <property type="term" value="C:mitochondrion"/>
    <property type="evidence" value="ECO:0007669"/>
    <property type="project" value="TreeGrafter"/>
</dbReference>
<evidence type="ECO:0000256" key="2">
    <source>
        <dbReference type="ARBA" id="ARBA00008226"/>
    </source>
</evidence>
<evidence type="ECO:0000313" key="17">
    <source>
        <dbReference type="Proteomes" id="UP000076584"/>
    </source>
</evidence>
<dbReference type="FunFam" id="3.30.930.10:FF:000021">
    <property type="entry name" value="Probable histidine--tRNA ligase, mitochondrial"/>
    <property type="match status" value="1"/>
</dbReference>
<dbReference type="CDD" id="cd00773">
    <property type="entry name" value="HisRS-like_core"/>
    <property type="match status" value="1"/>
</dbReference>
<evidence type="ECO:0000256" key="11">
    <source>
        <dbReference type="ARBA" id="ARBA00047639"/>
    </source>
</evidence>
<feature type="region of interest" description="Disordered" evidence="14">
    <location>
        <begin position="42"/>
        <end position="65"/>
    </location>
</feature>
<dbReference type="NCBIfam" id="TIGR00442">
    <property type="entry name" value="hisS"/>
    <property type="match status" value="1"/>
</dbReference>
<evidence type="ECO:0000256" key="9">
    <source>
        <dbReference type="ARBA" id="ARBA00023146"/>
    </source>
</evidence>
<dbReference type="EC" id="6.1.1.21" evidence="3"/>
<name>A0A161VVG3_COLIC</name>
<comment type="caution">
    <text evidence="16">The sequence shown here is derived from an EMBL/GenBank/DDBJ whole genome shotgun (WGS) entry which is preliminary data.</text>
</comment>
<dbReference type="Gene3D" id="3.40.50.800">
    <property type="entry name" value="Anticodon-binding domain"/>
    <property type="match status" value="1"/>
</dbReference>
<feature type="compositionally biased region" description="Low complexity" evidence="14">
    <location>
        <begin position="592"/>
        <end position="601"/>
    </location>
</feature>
<feature type="compositionally biased region" description="Low complexity" evidence="14">
    <location>
        <begin position="42"/>
        <end position="53"/>
    </location>
</feature>
<protein>
    <recommendedName>
        <fullName evidence="13">Histidine--tRNA ligase, mitochondrial</fullName>
        <ecNumber evidence="3">6.1.1.21</ecNumber>
    </recommendedName>
    <alternativeName>
        <fullName evidence="10">Histidyl-tRNA synthetase</fullName>
    </alternativeName>
</protein>
<evidence type="ECO:0000256" key="13">
    <source>
        <dbReference type="ARBA" id="ARBA00067413"/>
    </source>
</evidence>
<dbReference type="InterPro" id="IPR004154">
    <property type="entry name" value="Anticodon-bd"/>
</dbReference>
<dbReference type="Gene3D" id="3.30.930.10">
    <property type="entry name" value="Bira Bifunctional Protein, Domain 2"/>
    <property type="match status" value="1"/>
</dbReference>
<evidence type="ECO:0000313" key="16">
    <source>
        <dbReference type="EMBL" id="KZL86714.1"/>
    </source>
</evidence>
<dbReference type="PANTHER" id="PTHR11476">
    <property type="entry name" value="HISTIDYL-TRNA SYNTHETASE"/>
    <property type="match status" value="1"/>
</dbReference>
<dbReference type="HAMAP" id="MF_00127">
    <property type="entry name" value="His_tRNA_synth"/>
    <property type="match status" value="1"/>
</dbReference>
<feature type="region of interest" description="Disordered" evidence="14">
    <location>
        <begin position="362"/>
        <end position="400"/>
    </location>
</feature>
<dbReference type="Pfam" id="PF03129">
    <property type="entry name" value="HGTP_anticodon"/>
    <property type="match status" value="1"/>
</dbReference>
<dbReference type="GO" id="GO:0003723">
    <property type="term" value="F:RNA binding"/>
    <property type="evidence" value="ECO:0007669"/>
    <property type="project" value="TreeGrafter"/>
</dbReference>
<evidence type="ECO:0000256" key="12">
    <source>
        <dbReference type="ARBA" id="ARBA00058343"/>
    </source>
</evidence>
<dbReference type="SUPFAM" id="SSF52954">
    <property type="entry name" value="Class II aaRS ABD-related"/>
    <property type="match status" value="1"/>
</dbReference>
<evidence type="ECO:0000256" key="8">
    <source>
        <dbReference type="ARBA" id="ARBA00022917"/>
    </source>
</evidence>
<evidence type="ECO:0000256" key="3">
    <source>
        <dbReference type="ARBA" id="ARBA00012815"/>
    </source>
</evidence>
<feature type="domain" description="Aminoacyl-transfer RNA synthetases class-II family profile" evidence="15">
    <location>
        <begin position="77"/>
        <end position="560"/>
    </location>
</feature>
<dbReference type="Proteomes" id="UP000076584">
    <property type="component" value="Unassembled WGS sequence"/>
</dbReference>
<evidence type="ECO:0000256" key="14">
    <source>
        <dbReference type="SAM" id="MobiDB-lite"/>
    </source>
</evidence>
<evidence type="ECO:0000256" key="6">
    <source>
        <dbReference type="ARBA" id="ARBA00022741"/>
    </source>
</evidence>
<comment type="function">
    <text evidence="12">Catalyzes the aminoacylation of histidyl-tRNA in both the cytoplasm and the mitochondrion.</text>
</comment>
<comment type="similarity">
    <text evidence="2">Belongs to the class-II aminoacyl-tRNA synthetase family.</text>
</comment>
<feature type="region of interest" description="Disordered" evidence="14">
    <location>
        <begin position="574"/>
        <end position="623"/>
    </location>
</feature>
<accession>A0A161VVG3</accession>
<dbReference type="PANTHER" id="PTHR11476:SF7">
    <property type="entry name" value="HISTIDINE--TRNA LIGASE"/>
    <property type="match status" value="1"/>
</dbReference>
<dbReference type="InterPro" id="IPR036621">
    <property type="entry name" value="Anticodon-bd_dom_sf"/>
</dbReference>
<dbReference type="InterPro" id="IPR033656">
    <property type="entry name" value="HisRS_anticodon"/>
</dbReference>
<dbReference type="FunFam" id="3.40.50.800:FF:000015">
    <property type="entry name" value="Histidyl-tRNA synthetase, mitochondrial"/>
    <property type="match status" value="1"/>
</dbReference>
<dbReference type="SUPFAM" id="SSF55681">
    <property type="entry name" value="Class II aaRS and biotin synthetases"/>
    <property type="match status" value="1"/>
</dbReference>
<dbReference type="GO" id="GO:0005524">
    <property type="term" value="F:ATP binding"/>
    <property type="evidence" value="ECO:0007669"/>
    <property type="project" value="UniProtKB-KW"/>
</dbReference>
<dbReference type="Pfam" id="PF13393">
    <property type="entry name" value="tRNA-synt_His"/>
    <property type="match status" value="1"/>
</dbReference>
<sequence>MQIQVKIFSRSARPAYRLTFLSQSPIPPPLLPRSSVVTRSRPSCRAFSSSSSRHQTDSEQLPAMAPKSKFELKTPKGTKDWFGKDMLIREKIFSQLKGVFQKHGGMELDTPVFELKEILSGKYGEDSKLIYDLADQGGELTSLRYDLTVPFARWLAMNKDIQSVKRYHISKVYRRDQPAMNKGRMREFYQCDFDIAGTYDSMLPDAEIIRIVVEVFEGLGWNGNYTIKLNHRKILDGIFEVCGVPEDKIRTISSAVDKLDKLPWADVRKEMTEEKGLDGEVADRIGEWVVQKGKQDLLRKLQRDDKLSANASMKAGMADLELLFNYLEAFGALDRVSFDLSLARGLDYYTGVIYEVVTEGSAPAATPDADDKTVKSKKKSKSKDKDDEDRSDDPSVGVGSVAAGGRYDNLVGMFSGKTQIPCVGVSFGIERIFSITKARMQAESEAPQSTVDVFVMSLGSKAGLIKERLEVCSKLWDAGVKAEFLYKVKPKLPPQFKAAESNATPFAIILGDEEVQKGVVRIKELGLPEGHPQKDGELVDMASLVPEVQKRLSRKRELDGLARQAEGLRVVGGMRGEDIKPASASDKVLETPAAGAAEAPPSTVPEGEKPAEGTEESKPVASV</sequence>
<dbReference type="GO" id="GO:0032543">
    <property type="term" value="P:mitochondrial translation"/>
    <property type="evidence" value="ECO:0007669"/>
    <property type="project" value="TreeGrafter"/>
</dbReference>
<gene>
    <name evidence="16" type="ORF">CI238_08754</name>
</gene>
<proteinExistence type="inferred from homology"/>
<dbReference type="AlphaFoldDB" id="A0A161VVG3"/>
<dbReference type="EMBL" id="LFIW01000383">
    <property type="protein sequence ID" value="KZL86714.1"/>
    <property type="molecule type" value="Genomic_DNA"/>
</dbReference>
<dbReference type="InterPro" id="IPR041715">
    <property type="entry name" value="HisRS-like_core"/>
</dbReference>
<evidence type="ECO:0000256" key="1">
    <source>
        <dbReference type="ARBA" id="ARBA00004496"/>
    </source>
</evidence>
<keyword evidence="4" id="KW-0963">Cytoplasm</keyword>